<evidence type="ECO:0000313" key="5">
    <source>
        <dbReference type="EMBL" id="PWK20507.1"/>
    </source>
</evidence>
<organism evidence="5 6">
    <name type="scientific">Xanthomarina spongicola</name>
    <dbReference type="NCBI Taxonomy" id="570520"/>
    <lineage>
        <taxon>Bacteria</taxon>
        <taxon>Pseudomonadati</taxon>
        <taxon>Bacteroidota</taxon>
        <taxon>Flavobacteriia</taxon>
        <taxon>Flavobacteriales</taxon>
        <taxon>Flavobacteriaceae</taxon>
        <taxon>Xanthomarina</taxon>
    </lineage>
</organism>
<protein>
    <submittedName>
        <fullName evidence="5">Putative secreted protein (Por secretion system target)</fullName>
    </submittedName>
</protein>
<evidence type="ECO:0000259" key="3">
    <source>
        <dbReference type="Pfam" id="PF18962"/>
    </source>
</evidence>
<dbReference type="Proteomes" id="UP000245430">
    <property type="component" value="Unassembled WGS sequence"/>
</dbReference>
<evidence type="ECO:0000313" key="6">
    <source>
        <dbReference type="Proteomes" id="UP000245430"/>
    </source>
</evidence>
<feature type="domain" description="GEVED" evidence="4">
    <location>
        <begin position="819"/>
        <end position="899"/>
    </location>
</feature>
<dbReference type="Pfam" id="PF18962">
    <property type="entry name" value="Por_Secre_tail"/>
    <property type="match status" value="1"/>
</dbReference>
<dbReference type="GO" id="GO:0006509">
    <property type="term" value="P:membrane protein ectodomain proteolysis"/>
    <property type="evidence" value="ECO:0007669"/>
    <property type="project" value="TreeGrafter"/>
</dbReference>
<keyword evidence="1 2" id="KW-0732">Signal</keyword>
<comment type="caution">
    <text evidence="5">The sequence shown here is derived from an EMBL/GenBank/DDBJ whole genome shotgun (WGS) entry which is preliminary data.</text>
</comment>
<dbReference type="OrthoDB" id="9792152at2"/>
<dbReference type="EMBL" id="QGGP01000001">
    <property type="protein sequence ID" value="PWK20507.1"/>
    <property type="molecule type" value="Genomic_DNA"/>
</dbReference>
<dbReference type="InterPro" id="IPR013783">
    <property type="entry name" value="Ig-like_fold"/>
</dbReference>
<dbReference type="InterPro" id="IPR045474">
    <property type="entry name" value="GEVED"/>
</dbReference>
<proteinExistence type="predicted"/>
<evidence type="ECO:0000256" key="1">
    <source>
        <dbReference type="ARBA" id="ARBA00022729"/>
    </source>
</evidence>
<accession>A0A316DQK3</accession>
<dbReference type="Pfam" id="PF20009">
    <property type="entry name" value="GEVED"/>
    <property type="match status" value="1"/>
</dbReference>
<dbReference type="RefSeq" id="WP_109680781.1">
    <property type="nucleotide sequence ID" value="NZ_QGGP01000001.1"/>
</dbReference>
<dbReference type="AlphaFoldDB" id="A0A316DQK3"/>
<dbReference type="NCBIfam" id="TIGR04183">
    <property type="entry name" value="Por_Secre_tail"/>
    <property type="match status" value="1"/>
</dbReference>
<evidence type="ECO:0000256" key="2">
    <source>
        <dbReference type="SAM" id="SignalP"/>
    </source>
</evidence>
<dbReference type="InterPro" id="IPR026444">
    <property type="entry name" value="Secre_tail"/>
</dbReference>
<dbReference type="PANTHER" id="PTHR11905">
    <property type="entry name" value="ADAM A DISINTEGRIN AND METALLOPROTEASE DOMAIN"/>
    <property type="match status" value="1"/>
</dbReference>
<evidence type="ECO:0000259" key="4">
    <source>
        <dbReference type="Pfam" id="PF20009"/>
    </source>
</evidence>
<dbReference type="InterPro" id="IPR024079">
    <property type="entry name" value="MetalloPept_cat_dom_sf"/>
</dbReference>
<feature type="signal peptide" evidence="2">
    <location>
        <begin position="1"/>
        <end position="24"/>
    </location>
</feature>
<dbReference type="Gene3D" id="2.60.40.10">
    <property type="entry name" value="Immunoglobulins"/>
    <property type="match status" value="1"/>
</dbReference>
<gene>
    <name evidence="5" type="ORF">LX78_00207</name>
</gene>
<keyword evidence="6" id="KW-1185">Reference proteome</keyword>
<reference evidence="5 6" key="1">
    <citation type="submission" date="2018-05" db="EMBL/GenBank/DDBJ databases">
        <title>Genomic Encyclopedia of Archaeal and Bacterial Type Strains, Phase II (KMG-II): from individual species to whole genera.</title>
        <authorList>
            <person name="Goeker M."/>
        </authorList>
    </citation>
    <scope>NUCLEOTIDE SEQUENCE [LARGE SCALE GENOMIC DNA]</scope>
    <source>
        <strain evidence="5 6">DSM 22637</strain>
    </source>
</reference>
<sequence length="992" mass="106446">MKKNYSKNAFILCVVLLISAVGFSQNKSSFWSQDDSKKVMKKDVVFVKSLPQKSTILNLDLEGLTNALINTPKRENFNRQSDIVVSFPNAEGVFESFRIKEASVMTPELQEQFPNIRSYVGQGIDNPTSIVRFSISPEKGLSSMVLSDKKTVFIEPYSADLKTYISFVNSESDSRRDDFVCETEYIKQEYNISDEEFKTLRNADDGQLRTYRLALACTVEYALFHGGTLSGVMGAMNASMTRVNGVYERDLSLTMVMVPNSSIIFLGPDVNSDPYTNNSGGTMLGENQTTCDNNIGSANYDIGHVFSTGGGGVAYLNSPCTTFKAGGVTGSGSPVGDTFDIDYVAHEMGHQFGGNHTQNNSCNRSSVSVEPGSASTIMGYAGICAPNVQNNSDAYFNGDNIKEMWLNISVGNSSTCDVPTPSGNIAPTADAGPDYSIPKSTAFVLKGTATDNNPADVLTYCWEQSDEAPATMPPVSTSTVGPAFRSLTPTTSPDRYMPAFNTVLSGSLASTWEVVPSVGRTMDFLLTVRDNYAGGGNSASDNVIVTVMDVTPFTVSTPPTWGQNTTQTVNWALGQSNVVPINCQTVNILFAANGVDFDTTLASGVPNTGSASITVPNIANSTSAKILVEAADNIFYAVSNAFSINSSADFSISNTSGDQSACNINSVMYEFNYVTSNGFSETTTFSATGDPAGANVTFTPTELSDDGTFTMTVDNLLAAATGDYVITVTGSATSFDRTTTVNLTITDGVCVSVANTDWDTSTEGVIINDGTSDVLSNTNTGKPSGYSDYTSMVTDVNRNEDYSLTINTNTDGPYTCTTVVWVDWNQNCSFNDPGEVYELGTTFNVTNGPTANSPLSITIPVDAALGNTTMRVTTKYLNDGVPTSCENGHDAEVEDYTLNVLAELGVGEYSLDNLSVFPNPNQGEFTIKYNANDSENISIQVFDIRGRTILTKTYKNTGEFNQTIKMNNAQAGMYLLNINDGSKTVIKKIIVE</sequence>
<dbReference type="GO" id="GO:0008237">
    <property type="term" value="F:metallopeptidase activity"/>
    <property type="evidence" value="ECO:0007669"/>
    <property type="project" value="InterPro"/>
</dbReference>
<feature type="domain" description="Secretion system C-terminal sorting" evidence="3">
    <location>
        <begin position="916"/>
        <end position="991"/>
    </location>
</feature>
<dbReference type="SUPFAM" id="SSF55486">
    <property type="entry name" value="Metalloproteases ('zincins'), catalytic domain"/>
    <property type="match status" value="1"/>
</dbReference>
<dbReference type="PANTHER" id="PTHR11905:SF159">
    <property type="entry name" value="ADAM METALLOPROTEASE"/>
    <property type="match status" value="1"/>
</dbReference>
<feature type="chain" id="PRO_5016363196" evidence="2">
    <location>
        <begin position="25"/>
        <end position="992"/>
    </location>
</feature>
<dbReference type="Gene3D" id="3.40.390.10">
    <property type="entry name" value="Collagenase (Catalytic Domain)"/>
    <property type="match status" value="1"/>
</dbReference>
<dbReference type="Pfam" id="PF13583">
    <property type="entry name" value="Reprolysin_4"/>
    <property type="match status" value="1"/>
</dbReference>
<name>A0A316DQK3_9FLAO</name>